<keyword evidence="2" id="KW-0732">Signal</keyword>
<organism evidence="3 4">
    <name type="scientific">Stenotrophomonas cyclobalanopsidis</name>
    <dbReference type="NCBI Taxonomy" id="2771362"/>
    <lineage>
        <taxon>Bacteria</taxon>
        <taxon>Pseudomonadati</taxon>
        <taxon>Pseudomonadota</taxon>
        <taxon>Gammaproteobacteria</taxon>
        <taxon>Lysobacterales</taxon>
        <taxon>Lysobacteraceae</taxon>
        <taxon>Stenotrophomonas</taxon>
    </lineage>
</organism>
<accession>A0ABQ6SYX1</accession>
<evidence type="ECO:0000256" key="1">
    <source>
        <dbReference type="SAM" id="MobiDB-lite"/>
    </source>
</evidence>
<dbReference type="PROSITE" id="PS51257">
    <property type="entry name" value="PROKAR_LIPOPROTEIN"/>
    <property type="match status" value="1"/>
</dbReference>
<sequence>MDQRRQMARYSVGALIVAALAACSTGDRLGDAQVRPADRAECLVGNQRQDLAGTPTLMGGSGCRTDPSNPRPLNKRTE</sequence>
<feature type="signal peptide" evidence="2">
    <location>
        <begin position="1"/>
        <end position="21"/>
    </location>
</feature>
<evidence type="ECO:0000313" key="4">
    <source>
        <dbReference type="Proteomes" id="UP000326367"/>
    </source>
</evidence>
<dbReference type="EMBL" id="VYKI01000017">
    <property type="protein sequence ID" value="KAA8996294.1"/>
    <property type="molecule type" value="Genomic_DNA"/>
</dbReference>
<feature type="chain" id="PRO_5046224459" description="Lipoprotein" evidence="2">
    <location>
        <begin position="22"/>
        <end position="78"/>
    </location>
</feature>
<protein>
    <recommendedName>
        <fullName evidence="5">Lipoprotein</fullName>
    </recommendedName>
</protein>
<comment type="caution">
    <text evidence="3">The sequence shown here is derived from an EMBL/GenBank/DDBJ whole genome shotgun (WGS) entry which is preliminary data.</text>
</comment>
<dbReference type="RefSeq" id="WP_150455216.1">
    <property type="nucleotide sequence ID" value="NZ_VYKI01000017.1"/>
</dbReference>
<proteinExistence type="predicted"/>
<reference evidence="3 4" key="1">
    <citation type="journal article" date="2020" name="Antonie Van Leeuwenhoek">
        <title>Stenotrophomonas cyclobalanopsidis sp. nov., isolated from the leaf spot disease of Cyclobalanopsis patelliformis.</title>
        <authorList>
            <person name="Bian D.R."/>
            <person name="Xue H."/>
            <person name="Piao C.G."/>
            <person name="Li Y."/>
        </authorList>
    </citation>
    <scope>NUCLEOTIDE SEQUENCE [LARGE SCALE GENOMIC DNA]</scope>
    <source>
        <strain evidence="3 4">TPQG1-4</strain>
    </source>
</reference>
<evidence type="ECO:0008006" key="5">
    <source>
        <dbReference type="Google" id="ProtNLM"/>
    </source>
</evidence>
<evidence type="ECO:0000313" key="3">
    <source>
        <dbReference type="EMBL" id="KAA8996294.1"/>
    </source>
</evidence>
<gene>
    <name evidence="3" type="ORF">FJU31_13530</name>
</gene>
<dbReference type="Proteomes" id="UP000326367">
    <property type="component" value="Unassembled WGS sequence"/>
</dbReference>
<name>A0ABQ6SYX1_9GAMM</name>
<feature type="region of interest" description="Disordered" evidence="1">
    <location>
        <begin position="46"/>
        <end position="78"/>
    </location>
</feature>
<keyword evidence="4" id="KW-1185">Reference proteome</keyword>
<evidence type="ECO:0000256" key="2">
    <source>
        <dbReference type="SAM" id="SignalP"/>
    </source>
</evidence>